<dbReference type="AlphaFoldDB" id="A0A927E9P2"/>
<comment type="caution">
    <text evidence="1">The sequence shown here is derived from an EMBL/GenBank/DDBJ whole genome shotgun (WGS) entry which is preliminary data.</text>
</comment>
<organism evidence="1 2">
    <name type="scientific">Bosea spartocytisi</name>
    <dbReference type="NCBI Taxonomy" id="2773451"/>
    <lineage>
        <taxon>Bacteria</taxon>
        <taxon>Pseudomonadati</taxon>
        <taxon>Pseudomonadota</taxon>
        <taxon>Alphaproteobacteria</taxon>
        <taxon>Hyphomicrobiales</taxon>
        <taxon>Boseaceae</taxon>
        <taxon>Bosea</taxon>
    </lineage>
</organism>
<dbReference type="RefSeq" id="WP_113252785.1">
    <property type="nucleotide sequence ID" value="NZ_JACXWY010000003.1"/>
</dbReference>
<keyword evidence="2" id="KW-1185">Reference proteome</keyword>
<reference evidence="1" key="1">
    <citation type="submission" date="2020-09" db="EMBL/GenBank/DDBJ databases">
        <title>Bosea spartocytisi sp. nov. a root nodule endophyte of Spartocytisus supranubius in the high mountain ecosystem fo the Teide National Park (Canary Islands, Spain).</title>
        <authorList>
            <person name="Pulido-Suarez L."/>
            <person name="Peix A."/>
            <person name="Igual J.M."/>
            <person name="Socas-Perez N."/>
            <person name="Velazquez E."/>
            <person name="Flores-Felix J.D."/>
            <person name="Leon-Barrios M."/>
        </authorList>
    </citation>
    <scope>NUCLEOTIDE SEQUENCE</scope>
    <source>
        <strain evidence="1">SSUT16</strain>
    </source>
</reference>
<gene>
    <name evidence="1" type="ORF">IED13_06890</name>
</gene>
<accession>A0A927E9P2</accession>
<dbReference type="Proteomes" id="UP000619295">
    <property type="component" value="Unassembled WGS sequence"/>
</dbReference>
<dbReference type="EMBL" id="JACXWY010000003">
    <property type="protein sequence ID" value="MBD3845416.1"/>
    <property type="molecule type" value="Genomic_DNA"/>
</dbReference>
<evidence type="ECO:0000313" key="1">
    <source>
        <dbReference type="EMBL" id="MBD3845416.1"/>
    </source>
</evidence>
<name>A0A927E9P2_9HYPH</name>
<evidence type="ECO:0000313" key="2">
    <source>
        <dbReference type="Proteomes" id="UP000619295"/>
    </source>
</evidence>
<proteinExistence type="predicted"/>
<sequence length="83" mass="8825">MSLPLPSAGRHSPAQQAYVIEVGETQAGLVNRRADERFFTFIAASAAFRALDGHRFATPGAAELAARMLAGPRRGTPAFRLAS</sequence>
<protein>
    <submittedName>
        <fullName evidence="1">Uncharacterized protein</fullName>
    </submittedName>
</protein>